<evidence type="ECO:0000313" key="2">
    <source>
        <dbReference type="Proteomes" id="UP001143364"/>
    </source>
</evidence>
<organism evidence="1 2">
    <name type="scientific">Methylopila jiangsuensis</name>
    <dbReference type="NCBI Taxonomy" id="586230"/>
    <lineage>
        <taxon>Bacteria</taxon>
        <taxon>Pseudomonadati</taxon>
        <taxon>Pseudomonadota</taxon>
        <taxon>Alphaproteobacteria</taxon>
        <taxon>Hyphomicrobiales</taxon>
        <taxon>Methylopilaceae</taxon>
        <taxon>Methylopila</taxon>
    </lineage>
</organism>
<sequence>MGRRDQVRTVVGGLASALALFGAEAQGGAFTQQAGEGQAFLSGYASEGAAYYDRRGRLTPRGRFSKRELQLYVEYGLTDALTLIGATALQRISSADEYETSRRRGFGRTELGLRARLWTDGRWVVSAQAAGALAGAKRGDGFAAVGEADDQLDARVLVARSFEAFGGHGFADVAAGYRARAGDPADEARIDATLGWRKRGSRVLWLAQSFSAIGLGRWSGPYGLRQRVHKVQTGALYDLTSRFFVHASGFASVYGRDSLDEKGAMVGVGCRF</sequence>
<gene>
    <name evidence="1" type="ORF">GCM10008171_09430</name>
</gene>
<accession>A0A9W6JGP0</accession>
<keyword evidence="2" id="KW-1185">Reference proteome</keyword>
<reference evidence="1" key="1">
    <citation type="journal article" date="2014" name="Int. J. Syst. Evol. Microbiol.">
        <title>Complete genome sequence of Corynebacterium casei LMG S-19264T (=DSM 44701T), isolated from a smear-ripened cheese.</title>
        <authorList>
            <consortium name="US DOE Joint Genome Institute (JGI-PGF)"/>
            <person name="Walter F."/>
            <person name="Albersmeier A."/>
            <person name="Kalinowski J."/>
            <person name="Ruckert C."/>
        </authorList>
    </citation>
    <scope>NUCLEOTIDE SEQUENCE</scope>
    <source>
        <strain evidence="1">VKM B-2555</strain>
    </source>
</reference>
<proteinExistence type="predicted"/>
<dbReference type="AlphaFoldDB" id="A0A9W6JGP0"/>
<dbReference type="EMBL" id="BSFK01000005">
    <property type="protein sequence ID" value="GLK75689.1"/>
    <property type="molecule type" value="Genomic_DNA"/>
</dbReference>
<protein>
    <submittedName>
        <fullName evidence="1">Uncharacterized protein</fullName>
    </submittedName>
</protein>
<comment type="caution">
    <text evidence="1">The sequence shown here is derived from an EMBL/GenBank/DDBJ whole genome shotgun (WGS) entry which is preliminary data.</text>
</comment>
<evidence type="ECO:0000313" key="1">
    <source>
        <dbReference type="EMBL" id="GLK75689.1"/>
    </source>
</evidence>
<dbReference type="Proteomes" id="UP001143364">
    <property type="component" value="Unassembled WGS sequence"/>
</dbReference>
<name>A0A9W6JGP0_9HYPH</name>
<reference evidence="1" key="2">
    <citation type="submission" date="2023-01" db="EMBL/GenBank/DDBJ databases">
        <authorList>
            <person name="Sun Q."/>
            <person name="Evtushenko L."/>
        </authorList>
    </citation>
    <scope>NUCLEOTIDE SEQUENCE</scope>
    <source>
        <strain evidence="1">VKM B-2555</strain>
    </source>
</reference>